<feature type="region of interest" description="Disordered" evidence="1">
    <location>
        <begin position="46"/>
        <end position="186"/>
    </location>
</feature>
<evidence type="ECO:0000256" key="1">
    <source>
        <dbReference type="SAM" id="MobiDB-lite"/>
    </source>
</evidence>
<dbReference type="EMBL" id="PKMF04000026">
    <property type="protein sequence ID" value="KAK7857537.1"/>
    <property type="molecule type" value="Genomic_DNA"/>
</dbReference>
<evidence type="ECO:0000313" key="2">
    <source>
        <dbReference type="EMBL" id="KAK7857537.1"/>
    </source>
</evidence>
<feature type="compositionally biased region" description="Low complexity" evidence="1">
    <location>
        <begin position="100"/>
        <end position="110"/>
    </location>
</feature>
<feature type="compositionally biased region" description="Pro residues" evidence="1">
    <location>
        <begin position="83"/>
        <end position="99"/>
    </location>
</feature>
<comment type="caution">
    <text evidence="2">The sequence shown here is derived from an EMBL/GenBank/DDBJ whole genome shotgun (WGS) entry which is preliminary data.</text>
</comment>
<name>A0AAW0M0U2_QUESU</name>
<feature type="region of interest" description="Disordered" evidence="1">
    <location>
        <begin position="204"/>
        <end position="225"/>
    </location>
</feature>
<reference evidence="2" key="1">
    <citation type="submission" date="2017-12" db="EMBL/GenBank/DDBJ databases">
        <authorList>
            <person name="Barbosa P."/>
            <person name="Usie A."/>
            <person name="Ramos A.M."/>
        </authorList>
    </citation>
    <scope>NUCLEOTIDE SEQUENCE</scope>
    <source>
        <strain evidence="2">HL8</strain>
        <tissue evidence="2">Leaves</tissue>
    </source>
</reference>
<reference evidence="2" key="3">
    <citation type="submission" date="2023-07" db="EMBL/GenBank/DDBJ databases">
        <title>An improved reference 1 genome and first organelle genomes of Quercus suber.</title>
        <authorList>
            <consortium name="Genosuber Consortium"/>
            <person name="Usie A."/>
            <person name="Serra O."/>
            <person name="Barros P."/>
        </authorList>
    </citation>
    <scope>NUCLEOTIDE SEQUENCE</scope>
    <source>
        <strain evidence="2">HL8</strain>
        <tissue evidence="2">Leaves</tissue>
    </source>
</reference>
<dbReference type="PRINTS" id="PR01217">
    <property type="entry name" value="PRICHEXTENSN"/>
</dbReference>
<organism evidence="2">
    <name type="scientific">Quercus suber</name>
    <name type="common">Cork oak</name>
    <dbReference type="NCBI Taxonomy" id="58331"/>
    <lineage>
        <taxon>Eukaryota</taxon>
        <taxon>Viridiplantae</taxon>
        <taxon>Streptophyta</taxon>
        <taxon>Embryophyta</taxon>
        <taxon>Tracheophyta</taxon>
        <taxon>Spermatophyta</taxon>
        <taxon>Magnoliopsida</taxon>
        <taxon>eudicotyledons</taxon>
        <taxon>Gunneridae</taxon>
        <taxon>Pentapetalae</taxon>
        <taxon>rosids</taxon>
        <taxon>fabids</taxon>
        <taxon>Fagales</taxon>
        <taxon>Fagaceae</taxon>
        <taxon>Quercus</taxon>
    </lineage>
</organism>
<feature type="compositionally biased region" description="Low complexity" evidence="1">
    <location>
        <begin position="169"/>
        <end position="186"/>
    </location>
</feature>
<proteinExistence type="predicted"/>
<accession>A0AAW0M0U2</accession>
<protein>
    <submittedName>
        <fullName evidence="2">Uncharacterized protein</fullName>
    </submittedName>
</protein>
<gene>
    <name evidence="2" type="ORF">CFP56_017153</name>
</gene>
<sequence length="427" mass="46542">MWVFGGRGFRQKIEGYLCLLSYHLVGTEDHKDITDVLNAVQEIGRVQPSDPEAPNEDAATPATAATKRPSTTESPSTSTTPTGRPPIATPRVVPTPNPFPSTLHLSLSPTIPSPTPHPYPSPTIPPPTPHPCPESNIRPPTPWSFLELSPIPSFDLGIGPTPPDMQQEPPSHNTSTSPSSSIDPPHVQAEQAVGLPIVVEGRPKRISKTPPCGTGGANMNTKLGPRHPMKDMQDLLLIIQDSVNDTIGTLAGGSYSNKDIVAAVILEVDIHVFVVIYGSFVIKEYKVNSCFLAYALLQPSPCGNQFLGFHFSDSQEVPTGSGEWGGHITFQAAADKSYPTVYAEDLKEMEGDMGKVVTVWESVKEKEMKETKILWERAFDQPYDKARGEVVLDLDRVNLVKPPVYWEVSDTDVNTTCPHSPFYQGSY</sequence>
<feature type="compositionally biased region" description="Pro residues" evidence="1">
    <location>
        <begin position="111"/>
        <end position="132"/>
    </location>
</feature>
<reference evidence="2" key="2">
    <citation type="journal article" date="2018" name="Sci. Data">
        <title>The draft genome sequence of cork oak.</title>
        <authorList>
            <person name="Ramos A.M."/>
            <person name="Usie A."/>
            <person name="Barbosa P."/>
            <person name="Barros P.M."/>
            <person name="Capote T."/>
            <person name="Chaves I."/>
            <person name="Simoes F."/>
            <person name="Abreu I."/>
            <person name="Carrasquinho I."/>
            <person name="Faro C."/>
            <person name="Guimaraes J.B."/>
            <person name="Mendonca D."/>
            <person name="Nobrega F."/>
            <person name="Rodrigues L."/>
            <person name="Saibo N.J.M."/>
            <person name="Varela M.C."/>
            <person name="Egas C."/>
            <person name="Matos J."/>
            <person name="Miguel C.M."/>
            <person name="Oliveira M.M."/>
            <person name="Ricardo C.P."/>
            <person name="Goncalves S."/>
        </authorList>
    </citation>
    <scope>NUCLEOTIDE SEQUENCE [LARGE SCALE GENOMIC DNA]</scope>
    <source>
        <strain evidence="2">HL8</strain>
    </source>
</reference>
<feature type="compositionally biased region" description="Low complexity" evidence="1">
    <location>
        <begin position="50"/>
        <end position="82"/>
    </location>
</feature>
<dbReference type="AlphaFoldDB" id="A0AAW0M0U2"/>